<dbReference type="Proteomes" id="UP001469553">
    <property type="component" value="Unassembled WGS sequence"/>
</dbReference>
<accession>A0ABV0XD94</accession>
<evidence type="ECO:0000313" key="2">
    <source>
        <dbReference type="EMBL" id="MEQ2279433.1"/>
    </source>
</evidence>
<organism evidence="2 3">
    <name type="scientific">Ameca splendens</name>
    <dbReference type="NCBI Taxonomy" id="208324"/>
    <lineage>
        <taxon>Eukaryota</taxon>
        <taxon>Metazoa</taxon>
        <taxon>Chordata</taxon>
        <taxon>Craniata</taxon>
        <taxon>Vertebrata</taxon>
        <taxon>Euteleostomi</taxon>
        <taxon>Actinopterygii</taxon>
        <taxon>Neopterygii</taxon>
        <taxon>Teleostei</taxon>
        <taxon>Neoteleostei</taxon>
        <taxon>Acanthomorphata</taxon>
        <taxon>Ovalentaria</taxon>
        <taxon>Atherinomorphae</taxon>
        <taxon>Cyprinodontiformes</taxon>
        <taxon>Goodeidae</taxon>
        <taxon>Ameca</taxon>
    </lineage>
</organism>
<gene>
    <name evidence="2" type="ORF">AMECASPLE_009372</name>
</gene>
<evidence type="ECO:0000256" key="1">
    <source>
        <dbReference type="SAM" id="MobiDB-lite"/>
    </source>
</evidence>
<evidence type="ECO:0000313" key="3">
    <source>
        <dbReference type="Proteomes" id="UP001469553"/>
    </source>
</evidence>
<keyword evidence="3" id="KW-1185">Reference proteome</keyword>
<name>A0ABV0XD94_9TELE</name>
<reference evidence="2 3" key="1">
    <citation type="submission" date="2021-06" db="EMBL/GenBank/DDBJ databases">
        <authorList>
            <person name="Palmer J.M."/>
        </authorList>
    </citation>
    <scope>NUCLEOTIDE SEQUENCE [LARGE SCALE GENOMIC DNA]</scope>
    <source>
        <strain evidence="2 3">AS_MEX2019</strain>
        <tissue evidence="2">Muscle</tissue>
    </source>
</reference>
<feature type="compositionally biased region" description="Basic and acidic residues" evidence="1">
    <location>
        <begin position="123"/>
        <end position="140"/>
    </location>
</feature>
<sequence length="153" mass="17605">MEKAEWDQWENSFFNFQSAYLQASAGQQNCPDTGIANRIQIRGLDEEAIVDHGKTSFTTLSNYETEDLESHRAVYVGVHVPLGRGSKRRHRHRERRHHRKKKDRDCEEGKEDGRESPSYVSKMVKEQKKASNIEDSHKPTEPPTHLSESKCAG</sequence>
<dbReference type="EMBL" id="JAHRIP010000522">
    <property type="protein sequence ID" value="MEQ2279433.1"/>
    <property type="molecule type" value="Genomic_DNA"/>
</dbReference>
<feature type="region of interest" description="Disordered" evidence="1">
    <location>
        <begin position="79"/>
        <end position="153"/>
    </location>
</feature>
<feature type="compositionally biased region" description="Basic and acidic residues" evidence="1">
    <location>
        <begin position="103"/>
        <end position="115"/>
    </location>
</feature>
<comment type="caution">
    <text evidence="2">The sequence shown here is derived from an EMBL/GenBank/DDBJ whole genome shotgun (WGS) entry which is preliminary data.</text>
</comment>
<proteinExistence type="predicted"/>
<protein>
    <submittedName>
        <fullName evidence="2">Uncharacterized protein</fullName>
    </submittedName>
</protein>
<feature type="compositionally biased region" description="Basic residues" evidence="1">
    <location>
        <begin position="85"/>
        <end position="102"/>
    </location>
</feature>